<reference evidence="3 4" key="1">
    <citation type="submission" date="2024-02" db="EMBL/GenBank/DDBJ databases">
        <title>Chromosome-scale genome assembly of the rough periwinkle Littorina saxatilis.</title>
        <authorList>
            <person name="De Jode A."/>
            <person name="Faria R."/>
            <person name="Formenti G."/>
            <person name="Sims Y."/>
            <person name="Smith T.P."/>
            <person name="Tracey A."/>
            <person name="Wood J.M.D."/>
            <person name="Zagrodzka Z.B."/>
            <person name="Johannesson K."/>
            <person name="Butlin R.K."/>
            <person name="Leder E.H."/>
        </authorList>
    </citation>
    <scope>NUCLEOTIDE SEQUENCE [LARGE SCALE GENOMIC DNA]</scope>
    <source>
        <strain evidence="3">Snail1</strain>
        <tissue evidence="3">Muscle</tissue>
    </source>
</reference>
<organism evidence="3 4">
    <name type="scientific">Littorina saxatilis</name>
    <dbReference type="NCBI Taxonomy" id="31220"/>
    <lineage>
        <taxon>Eukaryota</taxon>
        <taxon>Metazoa</taxon>
        <taxon>Spiralia</taxon>
        <taxon>Lophotrochozoa</taxon>
        <taxon>Mollusca</taxon>
        <taxon>Gastropoda</taxon>
        <taxon>Caenogastropoda</taxon>
        <taxon>Littorinimorpha</taxon>
        <taxon>Littorinoidea</taxon>
        <taxon>Littorinidae</taxon>
        <taxon>Littorina</taxon>
    </lineage>
</organism>
<dbReference type="InterPro" id="IPR012334">
    <property type="entry name" value="Pectin_lyas_fold"/>
</dbReference>
<protein>
    <recommendedName>
        <fullName evidence="2">Right handed beta helix domain-containing protein</fullName>
    </recommendedName>
</protein>
<dbReference type="Proteomes" id="UP001374579">
    <property type="component" value="Unassembled WGS sequence"/>
</dbReference>
<dbReference type="EMBL" id="JBAMIC010004070">
    <property type="protein sequence ID" value="KAK7087275.1"/>
    <property type="molecule type" value="Genomic_DNA"/>
</dbReference>
<keyword evidence="1" id="KW-1133">Transmembrane helix</keyword>
<name>A0AAN9FXJ4_9CAEN</name>
<accession>A0AAN9FXJ4</accession>
<evidence type="ECO:0000259" key="2">
    <source>
        <dbReference type="Pfam" id="PF13229"/>
    </source>
</evidence>
<dbReference type="Gene3D" id="2.160.20.10">
    <property type="entry name" value="Single-stranded right-handed beta-helix, Pectin lyase-like"/>
    <property type="match status" value="3"/>
</dbReference>
<keyword evidence="1" id="KW-0812">Transmembrane</keyword>
<dbReference type="Pfam" id="PF13229">
    <property type="entry name" value="Beta_helix"/>
    <property type="match status" value="2"/>
</dbReference>
<dbReference type="SUPFAM" id="SSF51126">
    <property type="entry name" value="Pectin lyase-like"/>
    <property type="match status" value="1"/>
</dbReference>
<dbReference type="InterPro" id="IPR006626">
    <property type="entry name" value="PbH1"/>
</dbReference>
<evidence type="ECO:0000313" key="3">
    <source>
        <dbReference type="EMBL" id="KAK7087275.1"/>
    </source>
</evidence>
<dbReference type="PANTHER" id="PTHR36453">
    <property type="entry name" value="SECRETED PROTEIN-RELATED"/>
    <property type="match status" value="1"/>
</dbReference>
<comment type="caution">
    <text evidence="3">The sequence shown here is derived from an EMBL/GenBank/DDBJ whole genome shotgun (WGS) entry which is preliminary data.</text>
</comment>
<feature type="transmembrane region" description="Helical" evidence="1">
    <location>
        <begin position="9"/>
        <end position="32"/>
    </location>
</feature>
<proteinExistence type="predicted"/>
<dbReference type="SMART" id="SM00710">
    <property type="entry name" value="PbH1"/>
    <property type="match status" value="7"/>
</dbReference>
<dbReference type="InterPro" id="IPR039448">
    <property type="entry name" value="Beta_helix"/>
</dbReference>
<keyword evidence="4" id="KW-1185">Reference proteome</keyword>
<keyword evidence="1" id="KW-0472">Membrane</keyword>
<feature type="domain" description="Right handed beta helix" evidence="2">
    <location>
        <begin position="431"/>
        <end position="563"/>
    </location>
</feature>
<evidence type="ECO:0000256" key="1">
    <source>
        <dbReference type="SAM" id="Phobius"/>
    </source>
</evidence>
<evidence type="ECO:0000313" key="4">
    <source>
        <dbReference type="Proteomes" id="UP001374579"/>
    </source>
</evidence>
<sequence>MDSQQTQTAWYIALVLLWSVTCVWSATVHIYVSPSGSDSNDGRSTSHPVKTLHHVVDMLAQSGIHGNAVFVEMMKGYYELSSTLHIQSTSGTVVFRAYQGQEVHIVGGKRLSSSHFHHVTDTHVLERLTHNAHDKVLEFDLAAAGITDLGTLRSYGFAIRWTAPLEIFINGKALRIAEWPNINFINIKSVPGGRGGDHFTYDAGGRDVNWAKETEPWVYGWWYWGWADRAVPVSHVDPHTHTITLKVKTHYGLRTGHYDPSKRHGQAGYSQQGGYFRVVNMLCEIDQPGEYYIDRAHKKLYVWPNTPHQTLSSSDVVYASMIDDCIIIENKAQHVNFEDVSIEACRYGGVQLKDARNVVFKNVEIKNTGGNAVRCSGDCRSVSILASDIHDVGGGVHIGGGDRTNLVSSGNVIRDNHIWNHARYGAQPNHGVSVGGVNVVVSHNHIHHGQYTGLWWAGNDHVIEYNHMHHECYNSSDCGAMETDRHWTWRGNVIRYNHIHDCQRHFPGADVRGIMLDDEYAAVLIEHNVFYNNDIHLNIGGGRDNVIRYNVMYNAGSRAMDVDGRGLGSSGHGPTLREEVQKSPYRSALWKSRYPKLYSIFDHHPEAPEGNQIYLNVVYDSHHDMVNYHGNGLNRKDYFDVHDNHRAKSKSEFNGPDNGDFKFRGLFAQFAGQHHIPQTVTVSEVGPTVPTGPHYLRGHGRSVNQHF</sequence>
<gene>
    <name evidence="3" type="ORF">V1264_021348</name>
</gene>
<dbReference type="InterPro" id="IPR011050">
    <property type="entry name" value="Pectin_lyase_fold/virulence"/>
</dbReference>
<feature type="domain" description="Right handed beta helix" evidence="2">
    <location>
        <begin position="326"/>
        <end position="425"/>
    </location>
</feature>
<dbReference type="AlphaFoldDB" id="A0AAN9FXJ4"/>
<dbReference type="PANTHER" id="PTHR36453:SF1">
    <property type="entry name" value="RIGHT HANDED BETA HELIX DOMAIN-CONTAINING PROTEIN"/>
    <property type="match status" value="1"/>
</dbReference>